<name>A0A5N6UUZ5_ASPTM</name>
<reference evidence="1 2" key="1">
    <citation type="submission" date="2019-04" db="EMBL/GenBank/DDBJ databases">
        <title>Friends and foes A comparative genomics study of 23 Aspergillus species from section Flavi.</title>
        <authorList>
            <consortium name="DOE Joint Genome Institute"/>
            <person name="Kjaerbolling I."/>
            <person name="Vesth T."/>
            <person name="Frisvad J.C."/>
            <person name="Nybo J.L."/>
            <person name="Theobald S."/>
            <person name="Kildgaard S."/>
            <person name="Isbrandt T."/>
            <person name="Kuo A."/>
            <person name="Sato A."/>
            <person name="Lyhne E.K."/>
            <person name="Kogle M.E."/>
            <person name="Wiebenga A."/>
            <person name="Kun R.S."/>
            <person name="Lubbers R.J."/>
            <person name="Makela M.R."/>
            <person name="Barry K."/>
            <person name="Chovatia M."/>
            <person name="Clum A."/>
            <person name="Daum C."/>
            <person name="Haridas S."/>
            <person name="He G."/>
            <person name="LaButti K."/>
            <person name="Lipzen A."/>
            <person name="Mondo S."/>
            <person name="Riley R."/>
            <person name="Salamov A."/>
            <person name="Simmons B.A."/>
            <person name="Magnuson J.K."/>
            <person name="Henrissat B."/>
            <person name="Mortensen U.H."/>
            <person name="Larsen T.O."/>
            <person name="Devries R.P."/>
            <person name="Grigoriev I.V."/>
            <person name="Machida M."/>
            <person name="Baker S.E."/>
            <person name="Andersen M.R."/>
        </authorList>
    </citation>
    <scope>NUCLEOTIDE SEQUENCE [LARGE SCALE GENOMIC DNA]</scope>
    <source>
        <strain evidence="1 2">CBS 117626</strain>
    </source>
</reference>
<proteinExistence type="predicted"/>
<dbReference type="Proteomes" id="UP000326950">
    <property type="component" value="Unassembled WGS sequence"/>
</dbReference>
<accession>A0A5N6UUZ5</accession>
<evidence type="ECO:0000313" key="1">
    <source>
        <dbReference type="EMBL" id="KAE8162478.1"/>
    </source>
</evidence>
<keyword evidence="2" id="KW-1185">Reference proteome</keyword>
<sequence>MQLFFFLGNRQYCPCRHYHVCALSASVHVVIYIIHTIQNVIRNFCTPYPDLAWVKVPSPKLRITSDSPLFEPF</sequence>
<organism evidence="1 2">
    <name type="scientific">Aspergillus tamarii</name>
    <dbReference type="NCBI Taxonomy" id="41984"/>
    <lineage>
        <taxon>Eukaryota</taxon>
        <taxon>Fungi</taxon>
        <taxon>Dikarya</taxon>
        <taxon>Ascomycota</taxon>
        <taxon>Pezizomycotina</taxon>
        <taxon>Eurotiomycetes</taxon>
        <taxon>Eurotiomycetidae</taxon>
        <taxon>Eurotiales</taxon>
        <taxon>Aspergillaceae</taxon>
        <taxon>Aspergillus</taxon>
        <taxon>Aspergillus subgen. Circumdati</taxon>
    </lineage>
</organism>
<evidence type="ECO:0000313" key="2">
    <source>
        <dbReference type="Proteomes" id="UP000326950"/>
    </source>
</evidence>
<dbReference type="EMBL" id="ML738628">
    <property type="protein sequence ID" value="KAE8162478.1"/>
    <property type="molecule type" value="Genomic_DNA"/>
</dbReference>
<protein>
    <submittedName>
        <fullName evidence="1">Uncharacterized protein</fullName>
    </submittedName>
</protein>
<gene>
    <name evidence="1" type="ORF">BDV40DRAFT_265113</name>
</gene>
<dbReference type="AlphaFoldDB" id="A0A5N6UUZ5"/>